<evidence type="ECO:0000313" key="3">
    <source>
        <dbReference type="EMBL" id="QLY40239.1"/>
    </source>
</evidence>
<feature type="transmembrane region" description="Helical" evidence="1">
    <location>
        <begin position="198"/>
        <end position="217"/>
    </location>
</feature>
<name>A0A7L6N6N2_9MOLU</name>
<keyword evidence="1" id="KW-1133">Transmembrane helix</keyword>
<protein>
    <submittedName>
        <fullName evidence="3">PH domain-containing protein</fullName>
    </submittedName>
</protein>
<feature type="transmembrane region" description="Helical" evidence="1">
    <location>
        <begin position="12"/>
        <end position="32"/>
    </location>
</feature>
<accession>A0A7L6N6N2</accession>
<dbReference type="Pfam" id="PF03703">
    <property type="entry name" value="bPH_2"/>
    <property type="match status" value="2"/>
</dbReference>
<evidence type="ECO:0000313" key="4">
    <source>
        <dbReference type="Proteomes" id="UP000512167"/>
    </source>
</evidence>
<keyword evidence="1" id="KW-0472">Membrane</keyword>
<evidence type="ECO:0000256" key="1">
    <source>
        <dbReference type="SAM" id="Phobius"/>
    </source>
</evidence>
<dbReference type="PANTHER" id="PTHR34473:SF2">
    <property type="entry name" value="UPF0699 TRANSMEMBRANE PROTEIN YDBT"/>
    <property type="match status" value="1"/>
</dbReference>
<gene>
    <name evidence="3" type="ORF">HF295_04925</name>
</gene>
<feature type="transmembrane region" description="Helical" evidence="1">
    <location>
        <begin position="396"/>
        <end position="414"/>
    </location>
</feature>
<reference evidence="3 4" key="1">
    <citation type="submission" date="2020-04" db="EMBL/GenBank/DDBJ databases">
        <authorList>
            <person name="Zheng R.K."/>
            <person name="Sun C.M."/>
        </authorList>
    </citation>
    <scope>NUCLEOTIDE SEQUENCE [LARGE SCALE GENOMIC DNA]</scope>
    <source>
        <strain evidence="4">zrk29</strain>
    </source>
</reference>
<sequence length="503" mass="58944">MMNPKYHIAKRKYIYDVLKSIFTSFIISSFSIGLLYEKAEEELLELSTSQSLVITTIFISTLIVQLILYWLILRKYIFSDQDQSFLIEKGLFFKRKVNIPYKNIHTISIKRRFRDLILGLSTLQFDTGTTTTIAPEGNIVVDKAYAPVLKKFIEEKRNNKNTSLPSPVDFKQDEEENLEYLYEAKWTKLLLMGLLKQGFLLVALLISVILFGLVMTITKFDPEINQRKLLIILIIIYFIILILILIILMLYYLFKFYHYRLNIEGDSISYRYGLFNKVEFKLSKKRINAIHINQSILFRFFGYYELSVSALGIGDNFGNSENKIESKSLLLMVKKHTMNELISFLDYPALDDFQLLKPKKFRLLNFIYLPILFLLIINIPIYIFLSFPIIDFMVPVIMNILLSVLYIIGLFLWMNNHIIGKNKNTYFLQKGAFTLKKTMIKKTRIQMITYQQNPLLLIESIGNIRISYKALGANICMRNFESSDYLLLKESLLTEKISYKTDQ</sequence>
<keyword evidence="4" id="KW-1185">Reference proteome</keyword>
<dbReference type="AlphaFoldDB" id="A0A7L6N6N2"/>
<organism evidence="3 4">
    <name type="scientific">Hujiaoplasma nucleasis</name>
    <dbReference type="NCBI Taxonomy" id="2725268"/>
    <lineage>
        <taxon>Bacteria</taxon>
        <taxon>Bacillati</taxon>
        <taxon>Mycoplasmatota</taxon>
        <taxon>Mollicutes</taxon>
        <taxon>Candidatus Izemoplasmatales</taxon>
        <taxon>Hujiaoplasmataceae</taxon>
        <taxon>Hujiaoplasma</taxon>
    </lineage>
</organism>
<dbReference type="KEGG" id="tbk:HF295_04925"/>
<evidence type="ECO:0000259" key="2">
    <source>
        <dbReference type="Pfam" id="PF03703"/>
    </source>
</evidence>
<feature type="transmembrane region" description="Helical" evidence="1">
    <location>
        <begin position="229"/>
        <end position="254"/>
    </location>
</feature>
<dbReference type="InterPro" id="IPR005182">
    <property type="entry name" value="YdbS-like_PH"/>
</dbReference>
<keyword evidence="1" id="KW-0812">Transmembrane</keyword>
<proteinExistence type="predicted"/>
<feature type="domain" description="YdbS-like PH" evidence="2">
    <location>
        <begin position="257"/>
        <end position="309"/>
    </location>
</feature>
<feature type="domain" description="YdbS-like PH" evidence="2">
    <location>
        <begin position="77"/>
        <end position="132"/>
    </location>
</feature>
<feature type="transmembrane region" description="Helical" evidence="1">
    <location>
        <begin position="366"/>
        <end position="390"/>
    </location>
</feature>
<dbReference type="PANTHER" id="PTHR34473">
    <property type="entry name" value="UPF0699 TRANSMEMBRANE PROTEIN YDBS"/>
    <property type="match status" value="1"/>
</dbReference>
<feature type="transmembrane region" description="Helical" evidence="1">
    <location>
        <begin position="52"/>
        <end position="73"/>
    </location>
</feature>
<dbReference type="Proteomes" id="UP000512167">
    <property type="component" value="Chromosome"/>
</dbReference>
<dbReference type="EMBL" id="CP051151">
    <property type="protein sequence ID" value="QLY40239.1"/>
    <property type="molecule type" value="Genomic_DNA"/>
</dbReference>